<organism evidence="1 2">
    <name type="scientific">Smallanthus sonchifolius</name>
    <dbReference type="NCBI Taxonomy" id="185202"/>
    <lineage>
        <taxon>Eukaryota</taxon>
        <taxon>Viridiplantae</taxon>
        <taxon>Streptophyta</taxon>
        <taxon>Embryophyta</taxon>
        <taxon>Tracheophyta</taxon>
        <taxon>Spermatophyta</taxon>
        <taxon>Magnoliopsida</taxon>
        <taxon>eudicotyledons</taxon>
        <taxon>Gunneridae</taxon>
        <taxon>Pentapetalae</taxon>
        <taxon>asterids</taxon>
        <taxon>campanulids</taxon>
        <taxon>Asterales</taxon>
        <taxon>Asteraceae</taxon>
        <taxon>Asteroideae</taxon>
        <taxon>Heliantheae alliance</taxon>
        <taxon>Millerieae</taxon>
        <taxon>Smallanthus</taxon>
    </lineage>
</organism>
<dbReference type="Proteomes" id="UP001056120">
    <property type="component" value="Linkage Group LG01"/>
</dbReference>
<proteinExistence type="predicted"/>
<comment type="caution">
    <text evidence="1">The sequence shown here is derived from an EMBL/GenBank/DDBJ whole genome shotgun (WGS) entry which is preliminary data.</text>
</comment>
<evidence type="ECO:0000313" key="2">
    <source>
        <dbReference type="Proteomes" id="UP001056120"/>
    </source>
</evidence>
<sequence length="297" mass="33694">MVMRFETRLIIRFLVIILSCLKVKGIQTMDNGLLDDMFQEYAHNSLPTHPLTGLLYNASLPSNFTGIQLSIVRLRWDSFWGKGANYSGFNMPPRIFAHPYFTRLDIVYSNIGNQSSYYNNYNVPDHTLVAPVLGFNVYGSGGQIGNLTTPVTKLNLTLFGGPILIQFPSISQAKCVTFYPNGTFEMINMTRQDMMCPVLDQGHFSLVVQGQTPPEDDDKGRRRELWKWWVFGFAIGVLGLLFIGFIGFMIIRMRNIEKMEREAEKNETLDITNVGGSKMPLATIVRTQPVIENEYVP</sequence>
<gene>
    <name evidence="1" type="ORF">L1987_03363</name>
</gene>
<reference evidence="2" key="1">
    <citation type="journal article" date="2022" name="Mol. Ecol. Resour.">
        <title>The genomes of chicory, endive, great burdock and yacon provide insights into Asteraceae palaeo-polyploidization history and plant inulin production.</title>
        <authorList>
            <person name="Fan W."/>
            <person name="Wang S."/>
            <person name="Wang H."/>
            <person name="Wang A."/>
            <person name="Jiang F."/>
            <person name="Liu H."/>
            <person name="Zhao H."/>
            <person name="Xu D."/>
            <person name="Zhang Y."/>
        </authorList>
    </citation>
    <scope>NUCLEOTIDE SEQUENCE [LARGE SCALE GENOMIC DNA]</scope>
    <source>
        <strain evidence="2">cv. Yunnan</strain>
    </source>
</reference>
<protein>
    <submittedName>
        <fullName evidence="1">Uncharacterized protein</fullName>
    </submittedName>
</protein>
<keyword evidence="2" id="KW-1185">Reference proteome</keyword>
<name>A0ACB9KAD8_9ASTR</name>
<reference evidence="1 2" key="2">
    <citation type="journal article" date="2022" name="Mol. Ecol. Resour.">
        <title>The genomes of chicory, endive, great burdock and yacon provide insights into Asteraceae paleo-polyploidization history and plant inulin production.</title>
        <authorList>
            <person name="Fan W."/>
            <person name="Wang S."/>
            <person name="Wang H."/>
            <person name="Wang A."/>
            <person name="Jiang F."/>
            <person name="Liu H."/>
            <person name="Zhao H."/>
            <person name="Xu D."/>
            <person name="Zhang Y."/>
        </authorList>
    </citation>
    <scope>NUCLEOTIDE SEQUENCE [LARGE SCALE GENOMIC DNA]</scope>
    <source>
        <strain evidence="2">cv. Yunnan</strain>
        <tissue evidence="1">Leaves</tissue>
    </source>
</reference>
<evidence type="ECO:0000313" key="1">
    <source>
        <dbReference type="EMBL" id="KAI3829245.1"/>
    </source>
</evidence>
<dbReference type="EMBL" id="CM042018">
    <property type="protein sequence ID" value="KAI3829245.1"/>
    <property type="molecule type" value="Genomic_DNA"/>
</dbReference>
<accession>A0ACB9KAD8</accession>